<protein>
    <recommendedName>
        <fullName evidence="2">Cysteine-rich domain-containing protein</fullName>
    </recommendedName>
</protein>
<sequence>MAAHFPEPELIEHLLCLNLFSKKIPSVGIVLDCCTKPSHDLGRDDFFNAMFEEMKDFLIRNKIKKVLVACPNCYKIFDQYGGNLSVMSVYEFLANLDVPAKKISAQIVTIHDPCAMRFK</sequence>
<dbReference type="AlphaFoldDB" id="E1Y8Z6"/>
<evidence type="ECO:0000313" key="1">
    <source>
        <dbReference type="EMBL" id="CBX27040.1"/>
    </source>
</evidence>
<accession>E1Y8Z6</accession>
<proteinExistence type="predicted"/>
<gene>
    <name evidence="1" type="ORF">N47_A10690</name>
</gene>
<dbReference type="EMBL" id="FR695864">
    <property type="protein sequence ID" value="CBX27040.1"/>
    <property type="molecule type" value="Genomic_DNA"/>
</dbReference>
<organism evidence="1">
    <name type="scientific">uncultured Desulfobacterium sp</name>
    <dbReference type="NCBI Taxonomy" id="201089"/>
    <lineage>
        <taxon>Bacteria</taxon>
        <taxon>Pseudomonadati</taxon>
        <taxon>Thermodesulfobacteriota</taxon>
        <taxon>Desulfobacteria</taxon>
        <taxon>Desulfobacterales</taxon>
        <taxon>Desulfobacteriaceae</taxon>
        <taxon>Desulfobacterium</taxon>
        <taxon>environmental samples</taxon>
    </lineage>
</organism>
<reference evidence="1" key="1">
    <citation type="journal article" date="2011" name="Environ. Microbiol.">
        <title>Genomic insights into the metabolic potential of the polycyclic aromatic hydrocarbon degrading sulfate-reducing Deltaproteobacterium N47.</title>
        <authorList>
            <person name="Bergmann F."/>
            <person name="Selesi D."/>
            <person name="Weinmaier T."/>
            <person name="Tischler P."/>
            <person name="Rattei T."/>
            <person name="Meckenstock R.U."/>
        </authorList>
    </citation>
    <scope>NUCLEOTIDE SEQUENCE</scope>
</reference>
<evidence type="ECO:0008006" key="2">
    <source>
        <dbReference type="Google" id="ProtNLM"/>
    </source>
</evidence>
<name>E1Y8Z6_9BACT</name>